<gene>
    <name evidence="2" type="ORF">COX22_04655</name>
</gene>
<reference evidence="2 3" key="1">
    <citation type="submission" date="2017-09" db="EMBL/GenBank/DDBJ databases">
        <title>Depth-based differentiation of microbial function through sediment-hosted aquifers and enrichment of novel symbionts in the deep terrestrial subsurface.</title>
        <authorList>
            <person name="Probst A.J."/>
            <person name="Ladd B."/>
            <person name="Jarett J.K."/>
            <person name="Geller-Mcgrath D.E."/>
            <person name="Sieber C.M."/>
            <person name="Emerson J.B."/>
            <person name="Anantharaman K."/>
            <person name="Thomas B.C."/>
            <person name="Malmstrom R."/>
            <person name="Stieglmeier M."/>
            <person name="Klingl A."/>
            <person name="Woyke T."/>
            <person name="Ryan C.M."/>
            <person name="Banfield J.F."/>
        </authorList>
    </citation>
    <scope>NUCLEOTIDE SEQUENCE [LARGE SCALE GENOMIC DNA]</scope>
    <source>
        <strain evidence="2">CG23_combo_of_CG06-09_8_20_14_all_49_15</strain>
    </source>
</reference>
<dbReference type="EMBL" id="PCSD01000111">
    <property type="protein sequence ID" value="PIP33366.1"/>
    <property type="molecule type" value="Genomic_DNA"/>
</dbReference>
<feature type="domain" description="Methyltransferase type 11" evidence="1">
    <location>
        <begin position="62"/>
        <end position="121"/>
    </location>
</feature>
<dbReference type="Gene3D" id="3.40.50.150">
    <property type="entry name" value="Vaccinia Virus protein VP39"/>
    <property type="match status" value="1"/>
</dbReference>
<comment type="caution">
    <text evidence="2">The sequence shown here is derived from an EMBL/GenBank/DDBJ whole genome shotgun (WGS) entry which is preliminary data.</text>
</comment>
<dbReference type="SUPFAM" id="SSF53335">
    <property type="entry name" value="S-adenosyl-L-methionine-dependent methyltransferases"/>
    <property type="match status" value="1"/>
</dbReference>
<evidence type="ECO:0000313" key="2">
    <source>
        <dbReference type="EMBL" id="PIP33366.1"/>
    </source>
</evidence>
<proteinExistence type="predicted"/>
<dbReference type="InterPro" id="IPR013216">
    <property type="entry name" value="Methyltransf_11"/>
</dbReference>
<protein>
    <recommendedName>
        <fullName evidence="1">Methyltransferase type 11 domain-containing protein</fullName>
    </recommendedName>
</protein>
<sequence>MQTPAEKYLIEKVAERLRLNDKSVRPVKILNIGAGKDSILEKGIQDKFGASFICDRLDVVDCRAQYPAVGRCLIASVESMPEIESGGHEIAFANYVLEHVENLPKAAAEIARVLAPAGYFISSLPNPIAPEFLLSKYTPTKFHQLIKGKGEGRHAHETRYAYGNIKELIKIFDQYFSVVEIRYWPILYEYLYRFPLVGWLGKIYDGLVKILNIKMLMGNVCVVLKKK</sequence>
<dbReference type="GO" id="GO:0008757">
    <property type="term" value="F:S-adenosylmethionine-dependent methyltransferase activity"/>
    <property type="evidence" value="ECO:0007669"/>
    <property type="project" value="InterPro"/>
</dbReference>
<dbReference type="AlphaFoldDB" id="A0A2G9ZJL5"/>
<dbReference type="InterPro" id="IPR029063">
    <property type="entry name" value="SAM-dependent_MTases_sf"/>
</dbReference>
<name>A0A2G9ZJL5_9BACT</name>
<accession>A0A2G9ZJL5</accession>
<evidence type="ECO:0000313" key="3">
    <source>
        <dbReference type="Proteomes" id="UP000230729"/>
    </source>
</evidence>
<organism evidence="2 3">
    <name type="scientific">Candidatus Falkowbacteria bacterium CG23_combo_of_CG06-09_8_20_14_all_49_15</name>
    <dbReference type="NCBI Taxonomy" id="1974572"/>
    <lineage>
        <taxon>Bacteria</taxon>
        <taxon>Candidatus Falkowiibacteriota</taxon>
    </lineage>
</organism>
<dbReference type="Pfam" id="PF08241">
    <property type="entry name" value="Methyltransf_11"/>
    <property type="match status" value="1"/>
</dbReference>
<evidence type="ECO:0000259" key="1">
    <source>
        <dbReference type="Pfam" id="PF08241"/>
    </source>
</evidence>
<dbReference type="Proteomes" id="UP000230729">
    <property type="component" value="Unassembled WGS sequence"/>
</dbReference>